<proteinExistence type="predicted"/>
<reference evidence="3 4" key="1">
    <citation type="submission" date="2020-04" db="EMBL/GenBank/DDBJ databases">
        <authorList>
            <person name="Zhang R."/>
            <person name="Schippers A."/>
        </authorList>
    </citation>
    <scope>NUCLEOTIDE SEQUENCE [LARGE SCALE GENOMIC DNA]</scope>
    <source>
        <strain evidence="3 4">DSM 109850</strain>
    </source>
</reference>
<accession>A0A7Y0L9A5</accession>
<feature type="region of interest" description="Disordered" evidence="1">
    <location>
        <begin position="100"/>
        <end position="127"/>
    </location>
</feature>
<dbReference type="RefSeq" id="WP_207711896.1">
    <property type="nucleotide sequence ID" value="NZ_JABBVZ010000304.1"/>
</dbReference>
<feature type="non-terminal residue" evidence="3">
    <location>
        <position position="291"/>
    </location>
</feature>
<dbReference type="Proteomes" id="UP000533476">
    <property type="component" value="Unassembled WGS sequence"/>
</dbReference>
<dbReference type="InterPro" id="IPR047951">
    <property type="entry name" value="Transpos_ISL3"/>
</dbReference>
<dbReference type="PANTHER" id="PTHR33498">
    <property type="entry name" value="TRANSPOSASE FOR INSERTION SEQUENCE ELEMENT IS1557"/>
    <property type="match status" value="1"/>
</dbReference>
<feature type="region of interest" description="Disordered" evidence="1">
    <location>
        <begin position="226"/>
        <end position="246"/>
    </location>
</feature>
<feature type="domain" description="Transposase IS204/IS1001/IS1096/IS1165 DDE" evidence="2">
    <location>
        <begin position="5"/>
        <end position="92"/>
    </location>
</feature>
<dbReference type="SUPFAM" id="SSF46689">
    <property type="entry name" value="Homeodomain-like"/>
    <property type="match status" value="1"/>
</dbReference>
<evidence type="ECO:0000313" key="4">
    <source>
        <dbReference type="Proteomes" id="UP000533476"/>
    </source>
</evidence>
<organism evidence="3 4">
    <name type="scientific">Sulfobacillus harzensis</name>
    <dbReference type="NCBI Taxonomy" id="2729629"/>
    <lineage>
        <taxon>Bacteria</taxon>
        <taxon>Bacillati</taxon>
        <taxon>Bacillota</taxon>
        <taxon>Clostridia</taxon>
        <taxon>Eubacteriales</taxon>
        <taxon>Clostridiales Family XVII. Incertae Sedis</taxon>
        <taxon>Sulfobacillus</taxon>
    </lineage>
</organism>
<dbReference type="EMBL" id="JABBVZ010000304">
    <property type="protein sequence ID" value="NMP25196.1"/>
    <property type="molecule type" value="Genomic_DNA"/>
</dbReference>
<keyword evidence="4" id="KW-1185">Reference proteome</keyword>
<feature type="region of interest" description="Disordered" evidence="1">
    <location>
        <begin position="160"/>
        <end position="179"/>
    </location>
</feature>
<sequence>ALTIIGVDDWAWKKGQRYGTLIVDLTTHCPVAVLPDRTAETLATWLRQHPSIQVISRDRGGPYAKGAREGAPQAQQVADRFHLLRNWGDRVASIIGAWHPPAGIPQDPREMPERPDAVATPTVSPRKRQRWEAVHRLNAHGWSVSAIADHLHCDRETVRKDLAADQPRPPRSPGLRSPSAEDHVLSILWQGDRHMTAQALWEAASQQGYTKSVGTVSRWLRRRRGRVNRGRRAATRHPDPRTPLQYRKPWTPRQWAHWLSTGWRRIPRHATGTLSARIHEDPTYRLAWTLT</sequence>
<dbReference type="Pfam" id="PF01610">
    <property type="entry name" value="DDE_Tnp_ISL3"/>
    <property type="match status" value="1"/>
</dbReference>
<dbReference type="PANTHER" id="PTHR33498:SF1">
    <property type="entry name" value="TRANSPOSASE FOR INSERTION SEQUENCE ELEMENT IS1557"/>
    <property type="match status" value="1"/>
</dbReference>
<feature type="non-terminal residue" evidence="3">
    <location>
        <position position="1"/>
    </location>
</feature>
<dbReference type="Pfam" id="PF13384">
    <property type="entry name" value="HTH_23"/>
    <property type="match status" value="1"/>
</dbReference>
<evidence type="ECO:0000313" key="3">
    <source>
        <dbReference type="EMBL" id="NMP25196.1"/>
    </source>
</evidence>
<feature type="compositionally biased region" description="Basic residues" evidence="1">
    <location>
        <begin position="226"/>
        <end position="235"/>
    </location>
</feature>
<evidence type="ECO:0000256" key="1">
    <source>
        <dbReference type="SAM" id="MobiDB-lite"/>
    </source>
</evidence>
<gene>
    <name evidence="3" type="ORF">HIJ39_23170</name>
</gene>
<name>A0A7Y0L9A5_9FIRM</name>
<comment type="caution">
    <text evidence="3">The sequence shown here is derived from an EMBL/GenBank/DDBJ whole genome shotgun (WGS) entry which is preliminary data.</text>
</comment>
<evidence type="ECO:0000259" key="2">
    <source>
        <dbReference type="Pfam" id="PF01610"/>
    </source>
</evidence>
<dbReference type="AlphaFoldDB" id="A0A7Y0L9A5"/>
<dbReference type="InterPro" id="IPR002560">
    <property type="entry name" value="Transposase_DDE"/>
</dbReference>
<dbReference type="InterPro" id="IPR009057">
    <property type="entry name" value="Homeodomain-like_sf"/>
</dbReference>
<feature type="compositionally biased region" description="Basic and acidic residues" evidence="1">
    <location>
        <begin position="107"/>
        <end position="116"/>
    </location>
</feature>
<protein>
    <recommendedName>
        <fullName evidence="2">Transposase IS204/IS1001/IS1096/IS1165 DDE domain-containing protein</fullName>
    </recommendedName>
</protein>